<feature type="domain" description="Reverse transcriptase RNase H-like" evidence="7">
    <location>
        <begin position="85"/>
        <end position="184"/>
    </location>
</feature>
<dbReference type="Pfam" id="PF17917">
    <property type="entry name" value="RT_RNaseH"/>
    <property type="match status" value="1"/>
</dbReference>
<dbReference type="InterPro" id="IPR041373">
    <property type="entry name" value="RT_RNaseH"/>
</dbReference>
<dbReference type="InterPro" id="IPR043128">
    <property type="entry name" value="Rev_trsase/Diguanyl_cyclase"/>
</dbReference>
<evidence type="ECO:0000313" key="8">
    <source>
        <dbReference type="EMBL" id="CAF1191436.1"/>
    </source>
</evidence>
<name>A0A8S2ECQ9_9BILA</name>
<dbReference type="AlphaFoldDB" id="A0A8S2ECQ9"/>
<dbReference type="SUPFAM" id="SSF56672">
    <property type="entry name" value="DNA/RNA polymerases"/>
    <property type="match status" value="1"/>
</dbReference>
<keyword evidence="6" id="KW-0695">RNA-directed DNA polymerase</keyword>
<dbReference type="Proteomes" id="UP000677228">
    <property type="component" value="Unassembled WGS sequence"/>
</dbReference>
<evidence type="ECO:0000259" key="7">
    <source>
        <dbReference type="Pfam" id="PF17917"/>
    </source>
</evidence>
<sequence length="248" mass="28563">LLNTQIPQTAVEACGFLKAAEYYGKFIPKFSVITEPLGKFVPTSKIEARKQKKEPITLTADELKAFNELKQLLTSDLVLRLPNNQSSFKVQPDASDQGMGCILLQPYPDGERPVSYLSKKLTAAQKHWTLTEQEALLCTLDKWHIYLSGNKFIWDTDHEALIHLKNKAQVNKRCERWRLKIAEYQIKIHHIKGVNNRMPDYLSRSLVDEPLPTTQVKNHRKYTASGKCFLSHTTANTYENHLVFYFRS</sequence>
<feature type="non-terminal residue" evidence="8">
    <location>
        <position position="1"/>
    </location>
</feature>
<keyword evidence="3" id="KW-0540">Nuclease</keyword>
<dbReference type="CDD" id="cd09274">
    <property type="entry name" value="RNase_HI_RT_Ty3"/>
    <property type="match status" value="1"/>
</dbReference>
<reference evidence="8" key="1">
    <citation type="submission" date="2021-02" db="EMBL/GenBank/DDBJ databases">
        <authorList>
            <person name="Nowell W R."/>
        </authorList>
    </citation>
    <scope>NUCLEOTIDE SEQUENCE</scope>
</reference>
<dbReference type="GO" id="GO:0004519">
    <property type="term" value="F:endonuclease activity"/>
    <property type="evidence" value="ECO:0007669"/>
    <property type="project" value="UniProtKB-KW"/>
</dbReference>
<comment type="caution">
    <text evidence="8">The sequence shown here is derived from an EMBL/GenBank/DDBJ whole genome shotgun (WGS) entry which is preliminary data.</text>
</comment>
<evidence type="ECO:0000256" key="6">
    <source>
        <dbReference type="ARBA" id="ARBA00022918"/>
    </source>
</evidence>
<dbReference type="EMBL" id="CAJNOK010013758">
    <property type="protein sequence ID" value="CAF1191436.1"/>
    <property type="molecule type" value="Genomic_DNA"/>
</dbReference>
<evidence type="ECO:0000313" key="10">
    <source>
        <dbReference type="Proteomes" id="UP000677228"/>
    </source>
</evidence>
<keyword evidence="5" id="KW-0378">Hydrolase</keyword>
<dbReference type="Gene3D" id="3.30.70.270">
    <property type="match status" value="1"/>
</dbReference>
<dbReference type="PANTHER" id="PTHR34072">
    <property type="entry name" value="ENZYMATIC POLYPROTEIN-RELATED"/>
    <property type="match status" value="1"/>
</dbReference>
<keyword evidence="4" id="KW-0255">Endonuclease</keyword>
<evidence type="ECO:0000256" key="1">
    <source>
        <dbReference type="ARBA" id="ARBA00022679"/>
    </source>
</evidence>
<dbReference type="InterPro" id="IPR043502">
    <property type="entry name" value="DNA/RNA_pol_sf"/>
</dbReference>
<dbReference type="GO" id="GO:0003964">
    <property type="term" value="F:RNA-directed DNA polymerase activity"/>
    <property type="evidence" value="ECO:0007669"/>
    <property type="project" value="UniProtKB-KW"/>
</dbReference>
<organism evidence="8 10">
    <name type="scientific">Didymodactylos carnosus</name>
    <dbReference type="NCBI Taxonomy" id="1234261"/>
    <lineage>
        <taxon>Eukaryota</taxon>
        <taxon>Metazoa</taxon>
        <taxon>Spiralia</taxon>
        <taxon>Gnathifera</taxon>
        <taxon>Rotifera</taxon>
        <taxon>Eurotatoria</taxon>
        <taxon>Bdelloidea</taxon>
        <taxon>Philodinida</taxon>
        <taxon>Philodinidae</taxon>
        <taxon>Didymodactylos</taxon>
    </lineage>
</organism>
<dbReference type="PANTHER" id="PTHR34072:SF52">
    <property type="entry name" value="RIBONUCLEASE H"/>
    <property type="match status" value="1"/>
</dbReference>
<evidence type="ECO:0000256" key="2">
    <source>
        <dbReference type="ARBA" id="ARBA00022695"/>
    </source>
</evidence>
<evidence type="ECO:0000256" key="3">
    <source>
        <dbReference type="ARBA" id="ARBA00022722"/>
    </source>
</evidence>
<protein>
    <recommendedName>
        <fullName evidence="7">Reverse transcriptase RNase H-like domain-containing protein</fullName>
    </recommendedName>
</protein>
<proteinExistence type="predicted"/>
<evidence type="ECO:0000256" key="4">
    <source>
        <dbReference type="ARBA" id="ARBA00022759"/>
    </source>
</evidence>
<keyword evidence="2" id="KW-0548">Nucleotidyltransferase</keyword>
<evidence type="ECO:0000313" key="9">
    <source>
        <dbReference type="EMBL" id="CAF4001854.1"/>
    </source>
</evidence>
<accession>A0A8S2ECQ9</accession>
<dbReference type="EMBL" id="CAJOBA010035287">
    <property type="protein sequence ID" value="CAF4001854.1"/>
    <property type="molecule type" value="Genomic_DNA"/>
</dbReference>
<dbReference type="Proteomes" id="UP000682733">
    <property type="component" value="Unassembled WGS sequence"/>
</dbReference>
<dbReference type="GO" id="GO:0016787">
    <property type="term" value="F:hydrolase activity"/>
    <property type="evidence" value="ECO:0007669"/>
    <property type="project" value="UniProtKB-KW"/>
</dbReference>
<gene>
    <name evidence="8" type="ORF">OVA965_LOCUS23528</name>
    <name evidence="9" type="ORF">TMI583_LOCUS24247</name>
</gene>
<keyword evidence="1" id="KW-0808">Transferase</keyword>
<evidence type="ECO:0000256" key="5">
    <source>
        <dbReference type="ARBA" id="ARBA00022801"/>
    </source>
</evidence>